<dbReference type="Pfam" id="PF13175">
    <property type="entry name" value="AAA_15"/>
    <property type="match status" value="1"/>
</dbReference>
<dbReference type="CDD" id="cd01026">
    <property type="entry name" value="TOPRIM_OLD"/>
    <property type="match status" value="1"/>
</dbReference>
<dbReference type="InterPro" id="IPR051396">
    <property type="entry name" value="Bact_Antivir_Def_Nuclease"/>
</dbReference>
<evidence type="ECO:0000313" key="4">
    <source>
        <dbReference type="Proteomes" id="UP000186455"/>
    </source>
</evidence>
<dbReference type="GeneID" id="96796076"/>
<name>A0A1Q4V3Z1_9ACTN</name>
<dbReference type="Pfam" id="PF20469">
    <property type="entry name" value="OLD-like_TOPRIM"/>
    <property type="match status" value="1"/>
</dbReference>
<dbReference type="EMBL" id="LFBV01000006">
    <property type="protein sequence ID" value="OKH92577.1"/>
    <property type="molecule type" value="Genomic_DNA"/>
</dbReference>
<comment type="caution">
    <text evidence="3">The sequence shown here is derived from an EMBL/GenBank/DDBJ whole genome shotgun (WGS) entry which is preliminary data.</text>
</comment>
<dbReference type="STRING" id="1048205.AB852_23275"/>
<dbReference type="Gene3D" id="3.40.50.300">
    <property type="entry name" value="P-loop containing nucleotide triphosphate hydrolases"/>
    <property type="match status" value="2"/>
</dbReference>
<dbReference type="SUPFAM" id="SSF52540">
    <property type="entry name" value="P-loop containing nucleoside triphosphate hydrolases"/>
    <property type="match status" value="1"/>
</dbReference>
<evidence type="ECO:0000259" key="2">
    <source>
        <dbReference type="Pfam" id="PF20469"/>
    </source>
</evidence>
<keyword evidence="3" id="KW-0255">Endonuclease</keyword>
<dbReference type="PANTHER" id="PTHR43581:SF4">
    <property type="entry name" value="ATP_GTP PHOSPHATASE"/>
    <property type="match status" value="1"/>
</dbReference>
<keyword evidence="3" id="KW-0378">Hydrolase</keyword>
<feature type="domain" description="Endonuclease GajA/Old nuclease/RecF-like AAA" evidence="1">
    <location>
        <begin position="1"/>
        <end position="400"/>
    </location>
</feature>
<reference evidence="3 4" key="1">
    <citation type="submission" date="2015-06" db="EMBL/GenBank/DDBJ databases">
        <title>Cloning and characterization of the uncialamcin biosynthetic gene cluster.</title>
        <authorList>
            <person name="Yan X."/>
            <person name="Huang T."/>
            <person name="Ge H."/>
            <person name="Shen B."/>
        </authorList>
    </citation>
    <scope>NUCLEOTIDE SEQUENCE [LARGE SCALE GENOMIC DNA]</scope>
    <source>
        <strain evidence="3 4">DCA2648</strain>
    </source>
</reference>
<evidence type="ECO:0000259" key="1">
    <source>
        <dbReference type="Pfam" id="PF13175"/>
    </source>
</evidence>
<dbReference type="InterPro" id="IPR034139">
    <property type="entry name" value="TOPRIM_OLD"/>
</dbReference>
<dbReference type="GO" id="GO:0004519">
    <property type="term" value="F:endonuclease activity"/>
    <property type="evidence" value="ECO:0007669"/>
    <property type="project" value="UniProtKB-KW"/>
</dbReference>
<proteinExistence type="predicted"/>
<dbReference type="InterPro" id="IPR041685">
    <property type="entry name" value="AAA_GajA/Old/RecF-like"/>
</dbReference>
<dbReference type="AlphaFoldDB" id="A0A1Q4V3Z1"/>
<evidence type="ECO:0000313" key="3">
    <source>
        <dbReference type="EMBL" id="OKH92577.1"/>
    </source>
</evidence>
<dbReference type="RefSeq" id="WP_073792184.1">
    <property type="nucleotide sequence ID" value="NZ_CP109583.1"/>
</dbReference>
<gene>
    <name evidence="3" type="ORF">AB852_23275</name>
</gene>
<keyword evidence="3" id="KW-0540">Nuclease</keyword>
<keyword evidence="4" id="KW-1185">Reference proteome</keyword>
<accession>A0A1Q4V3Z1</accession>
<organism evidence="3 4">
    <name type="scientific">Streptomyces uncialis</name>
    <dbReference type="NCBI Taxonomy" id="1048205"/>
    <lineage>
        <taxon>Bacteria</taxon>
        <taxon>Bacillati</taxon>
        <taxon>Actinomycetota</taxon>
        <taxon>Actinomycetes</taxon>
        <taxon>Kitasatosporales</taxon>
        <taxon>Streptomycetaceae</taxon>
        <taxon>Streptomyces</taxon>
    </lineage>
</organism>
<protein>
    <submittedName>
        <fullName evidence="3">ATP-dependent OLD family endonuclease</fullName>
    </submittedName>
</protein>
<dbReference type="Proteomes" id="UP000186455">
    <property type="component" value="Unassembled WGS sequence"/>
</dbReference>
<dbReference type="PANTHER" id="PTHR43581">
    <property type="entry name" value="ATP/GTP PHOSPHATASE"/>
    <property type="match status" value="1"/>
</dbReference>
<dbReference type="InterPro" id="IPR027417">
    <property type="entry name" value="P-loop_NTPase"/>
</dbReference>
<sequence length="667" mass="75468">MQLTRAEVINFRALERVDVRVDPKATLIVGRNNSGKTSFVNLFEKFFGEEDTRFVLEDFSTCRIADIEQARQIFGEAQTEADRGDTETSEDLLAKAYDLVPAIRLVLTIEYTEDDDLAPLTGVILDLDDACFEVKIEAALEVARPHDFLKDFWSASQRKPFDRIKWLRKNFSDYVATAYRAVSPLDENVRKEIKRGAAESILSVKFVYAQTKVDDTPTDKARTLSKTFEAYYKVNSGQEDRHQSIEQIETALASASQQLDDNYATLFDPIFEDLRTFGVGTITPVQKPRIVSLIEASGILRGSTRIQYPSGDDNFHLPEGHNGLGYSKLIFTILQVISFHQTYERTTPKPALQVLFIEEPEAHLHPQMQETFIKNIQDFIDRKTGWKVQVFITTHSSHIVASSGFQTVRYFDRSEPQLTVKDLSTFQANVKATPQGDETLRFLRQYMVLHRCDMFFADKVILIEGTAERLLLPEMVRRCAKALLHQYVSVIEVGDAYAVRFRELLAFLNVKTLVITDIDSVCPKHRKACPPGQGQTVTSNQTLKNWLPAKSSIAELLATDPAEKEQGHVRVAYQIPERDSGVCARSFEDAFIIANAEPLARDFRQLALKAAFAKEVGADPTADHIEANAYDIAQQLSDHKTDFAFDVMLVEDWAVPRYIAEGLQWLA</sequence>
<feature type="domain" description="OLD protein-like TOPRIM" evidence="2">
    <location>
        <begin position="455"/>
        <end position="519"/>
    </location>
</feature>